<evidence type="ECO:0000259" key="4">
    <source>
        <dbReference type="Pfam" id="PF02872"/>
    </source>
</evidence>
<dbReference type="InterPro" id="IPR008334">
    <property type="entry name" value="5'-Nucleotdase_C"/>
</dbReference>
<organism evidence="5 6">
    <name type="scientific">Sphingomonas psychrotolerans</name>
    <dbReference type="NCBI Taxonomy" id="1327635"/>
    <lineage>
        <taxon>Bacteria</taxon>
        <taxon>Pseudomonadati</taxon>
        <taxon>Pseudomonadota</taxon>
        <taxon>Alphaproteobacteria</taxon>
        <taxon>Sphingomonadales</taxon>
        <taxon>Sphingomonadaceae</taxon>
        <taxon>Sphingomonas</taxon>
    </lineage>
</organism>
<dbReference type="Gene3D" id="3.60.21.10">
    <property type="match status" value="1"/>
</dbReference>
<dbReference type="InterPro" id="IPR036907">
    <property type="entry name" value="5'-Nucleotdase_C_sf"/>
</dbReference>
<dbReference type="EMBL" id="CP024923">
    <property type="protein sequence ID" value="ATY34735.1"/>
    <property type="molecule type" value="Genomic_DNA"/>
</dbReference>
<dbReference type="SUPFAM" id="SSF56300">
    <property type="entry name" value="Metallo-dependent phosphatases"/>
    <property type="match status" value="1"/>
</dbReference>
<dbReference type="InterPro" id="IPR006179">
    <property type="entry name" value="5_nucleotidase/apyrase"/>
</dbReference>
<dbReference type="PROSITE" id="PS51257">
    <property type="entry name" value="PROKAR_LIPOPROTEIN"/>
    <property type="match status" value="1"/>
</dbReference>
<dbReference type="GO" id="GO:0008768">
    <property type="term" value="F:UDP-sugar diphosphatase activity"/>
    <property type="evidence" value="ECO:0007669"/>
    <property type="project" value="TreeGrafter"/>
</dbReference>
<keyword evidence="6" id="KW-1185">Reference proteome</keyword>
<dbReference type="SUPFAM" id="SSF55816">
    <property type="entry name" value="5'-nucleotidase (syn. UDP-sugar hydrolase), C-terminal domain"/>
    <property type="match status" value="1"/>
</dbReference>
<dbReference type="Proteomes" id="UP000229081">
    <property type="component" value="Chromosome"/>
</dbReference>
<evidence type="ECO:0000256" key="1">
    <source>
        <dbReference type="ARBA" id="ARBA00022729"/>
    </source>
</evidence>
<dbReference type="GO" id="GO:0000166">
    <property type="term" value="F:nucleotide binding"/>
    <property type="evidence" value="ECO:0007669"/>
    <property type="project" value="UniProtKB-KW"/>
</dbReference>
<dbReference type="Gene3D" id="3.90.780.10">
    <property type="entry name" value="5'-Nucleotidase, C-terminal domain"/>
    <property type="match status" value="1"/>
</dbReference>
<evidence type="ECO:0000256" key="2">
    <source>
        <dbReference type="RuleBase" id="RU362119"/>
    </source>
</evidence>
<gene>
    <name evidence="5" type="ORF">CVN68_18330</name>
</gene>
<proteinExistence type="inferred from homology"/>
<dbReference type="PANTHER" id="PTHR11575:SF24">
    <property type="entry name" value="5'-NUCLEOTIDASE"/>
    <property type="match status" value="1"/>
</dbReference>
<feature type="chain" id="PRO_5014493591" evidence="2">
    <location>
        <begin position="22"/>
        <end position="585"/>
    </location>
</feature>
<dbReference type="PANTHER" id="PTHR11575">
    <property type="entry name" value="5'-NUCLEOTIDASE-RELATED"/>
    <property type="match status" value="1"/>
</dbReference>
<feature type="signal peptide" evidence="2">
    <location>
        <begin position="1"/>
        <end position="21"/>
    </location>
</feature>
<feature type="domain" description="5'-Nucleotidase C-terminal" evidence="4">
    <location>
        <begin position="386"/>
        <end position="546"/>
    </location>
</feature>
<keyword evidence="2" id="KW-0547">Nucleotide-binding</keyword>
<dbReference type="GO" id="GO:0008253">
    <property type="term" value="F:5'-nucleotidase activity"/>
    <property type="evidence" value="ECO:0007669"/>
    <property type="project" value="TreeGrafter"/>
</dbReference>
<accession>A0A2K8MLM2</accession>
<dbReference type="InterPro" id="IPR029052">
    <property type="entry name" value="Metallo-depent_PP-like"/>
</dbReference>
<dbReference type="KEGG" id="sphc:CVN68_18330"/>
<reference evidence="5 6" key="1">
    <citation type="submission" date="2017-11" db="EMBL/GenBank/DDBJ databases">
        <title>Complete genome sequence of Sphingomonas sp. Strain Cra20, a psychrotolerant potential plant growth promoting rhizobacteria.</title>
        <authorList>
            <person name="Luo Y."/>
        </authorList>
    </citation>
    <scope>NUCLEOTIDE SEQUENCE [LARGE SCALE GENOMIC DNA]</scope>
    <source>
        <strain evidence="5 6">Cra20</strain>
    </source>
</reference>
<evidence type="ECO:0000259" key="3">
    <source>
        <dbReference type="Pfam" id="PF00149"/>
    </source>
</evidence>
<dbReference type="PRINTS" id="PR01607">
    <property type="entry name" value="APYRASEFAMLY"/>
</dbReference>
<dbReference type="GO" id="GO:0030288">
    <property type="term" value="C:outer membrane-bounded periplasmic space"/>
    <property type="evidence" value="ECO:0007669"/>
    <property type="project" value="TreeGrafter"/>
</dbReference>
<protein>
    <submittedName>
        <fullName evidence="5">Bifunctional metallophosphatase/5'-nucleotidase</fullName>
    </submittedName>
</protein>
<sequence length="585" mass="61038">MRGVIGMLAATLLAGCAGRVAEPGAAPATAPVSVQIIAFNDFHGNLEAGKLAVDIPGDGGVMRVPAGGAAYFASAVAKLRAGHPNSVTVSAGDMISASPLVSSMFLDEPTIHAMNLIGVDFNAVGNHEFDRGQKELLRLQNGGCEKNTKRVPCAIEPFEGAGFRYLAANVAKDDGGTLFPSYGIRSFGKGTRQVRVAFIGMTLKGTSTLVMASGVAGLNFEDEADTVNGLVPKLKAEGADAIVVLIHQGGYSKLAFDANSCEGMTGDILPVLQRLDPRVDLVVSGHTHNAYVCDYGSVDATRPLLLTSAGYGGTLLTDIRLDIDPVAGRVVAKRANNVLVQGEAFTGAKGPVPISERYARFVPEPRVAALVARYAAATKSYAERPIGRLTAPAPRTDEDMREQVLGNLIADAQLAATASPANGGAEIALMNAGSARVSLTPRADGTITFGDIYAAQPFGNTLVIKSLTGKQLRAVLEQQFDENKAGGRNLLLVSRGFGFGYDLGKPVGQRVVDPRLNGAPITDDRVYRVVVSNFLANGGDGFTTLAGGEELLTGVADLDALEAYFASGPVTPPATDRTKDLTLRN</sequence>
<dbReference type="GO" id="GO:0009166">
    <property type="term" value="P:nucleotide catabolic process"/>
    <property type="evidence" value="ECO:0007669"/>
    <property type="project" value="InterPro"/>
</dbReference>
<evidence type="ECO:0000313" key="6">
    <source>
        <dbReference type="Proteomes" id="UP000229081"/>
    </source>
</evidence>
<dbReference type="Pfam" id="PF02872">
    <property type="entry name" value="5_nucleotid_C"/>
    <property type="match status" value="1"/>
</dbReference>
<comment type="similarity">
    <text evidence="2">Belongs to the 5'-nucleotidase family.</text>
</comment>
<feature type="domain" description="Calcineurin-like phosphoesterase" evidence="3">
    <location>
        <begin position="36"/>
        <end position="289"/>
    </location>
</feature>
<dbReference type="AlphaFoldDB" id="A0A2K8MLM2"/>
<keyword evidence="2" id="KW-0378">Hydrolase</keyword>
<keyword evidence="1 2" id="KW-0732">Signal</keyword>
<dbReference type="InterPro" id="IPR004843">
    <property type="entry name" value="Calcineurin-like_PHP"/>
</dbReference>
<dbReference type="RefSeq" id="WP_100284522.1">
    <property type="nucleotide sequence ID" value="NZ_CP024923.1"/>
</dbReference>
<dbReference type="OrthoDB" id="9803927at2"/>
<evidence type="ECO:0000313" key="5">
    <source>
        <dbReference type="EMBL" id="ATY34735.1"/>
    </source>
</evidence>
<dbReference type="Pfam" id="PF00149">
    <property type="entry name" value="Metallophos"/>
    <property type="match status" value="1"/>
</dbReference>
<name>A0A2K8MLM2_9SPHN</name>